<organism evidence="3 4">
    <name type="scientific">Streptosporangium album</name>
    <dbReference type="NCBI Taxonomy" id="47479"/>
    <lineage>
        <taxon>Bacteria</taxon>
        <taxon>Bacillati</taxon>
        <taxon>Actinomycetota</taxon>
        <taxon>Actinomycetes</taxon>
        <taxon>Streptosporangiales</taxon>
        <taxon>Streptosporangiaceae</taxon>
        <taxon>Streptosporangium</taxon>
    </lineage>
</organism>
<accession>A0A7W7RWX5</accession>
<protein>
    <submittedName>
        <fullName evidence="3">IS30 family transposase</fullName>
    </submittedName>
</protein>
<dbReference type="Proteomes" id="UP000534286">
    <property type="component" value="Unassembled WGS sequence"/>
</dbReference>
<dbReference type="InterPro" id="IPR051917">
    <property type="entry name" value="Transposase-Integrase"/>
</dbReference>
<dbReference type="GO" id="GO:0004803">
    <property type="term" value="F:transposase activity"/>
    <property type="evidence" value="ECO:0007669"/>
    <property type="project" value="TreeGrafter"/>
</dbReference>
<dbReference type="InterPro" id="IPR025246">
    <property type="entry name" value="IS30-like_HTH"/>
</dbReference>
<comment type="caution">
    <text evidence="3">The sequence shown here is derived from an EMBL/GenBank/DDBJ whole genome shotgun (WGS) entry which is preliminary data.</text>
</comment>
<keyword evidence="4" id="KW-1185">Reference proteome</keyword>
<name>A0A7W7RWX5_9ACTN</name>
<evidence type="ECO:0000313" key="4">
    <source>
        <dbReference type="Proteomes" id="UP000534286"/>
    </source>
</evidence>
<dbReference type="RefSeq" id="WP_184755418.1">
    <property type="nucleotide sequence ID" value="NZ_JACHJU010000001.1"/>
</dbReference>
<dbReference type="EMBL" id="JACHJU010000001">
    <property type="protein sequence ID" value="MBB4939427.1"/>
    <property type="molecule type" value="Genomic_DNA"/>
</dbReference>
<feature type="region of interest" description="Disordered" evidence="1">
    <location>
        <begin position="39"/>
        <end position="71"/>
    </location>
</feature>
<evidence type="ECO:0000256" key="1">
    <source>
        <dbReference type="SAM" id="MobiDB-lite"/>
    </source>
</evidence>
<proteinExistence type="predicted"/>
<feature type="domain" description="Transposase IS30-like HTH" evidence="2">
    <location>
        <begin position="4"/>
        <end position="46"/>
    </location>
</feature>
<dbReference type="PANTHER" id="PTHR10948">
    <property type="entry name" value="TRANSPOSASE"/>
    <property type="match status" value="1"/>
</dbReference>
<feature type="compositionally biased region" description="Basic and acidic residues" evidence="1">
    <location>
        <begin position="43"/>
        <end position="58"/>
    </location>
</feature>
<gene>
    <name evidence="3" type="ORF">FHR32_003732</name>
</gene>
<sequence>MGTRRPLTLEDREEISRCLVAKMSGTDIAAHIGRTPSLVSQEISRHGGRDGYRAHRADANAATSRSRPKCRKLQEDGDLRKHVVHGLQVGWSPDQIAGRLRRERGYGDPGKVVSHEPEFRVISGH</sequence>
<dbReference type="GO" id="GO:0005829">
    <property type="term" value="C:cytosol"/>
    <property type="evidence" value="ECO:0007669"/>
    <property type="project" value="TreeGrafter"/>
</dbReference>
<evidence type="ECO:0000259" key="2">
    <source>
        <dbReference type="Pfam" id="PF13936"/>
    </source>
</evidence>
<dbReference type="GO" id="GO:0032196">
    <property type="term" value="P:transposition"/>
    <property type="evidence" value="ECO:0007669"/>
    <property type="project" value="TreeGrafter"/>
</dbReference>
<dbReference type="AlphaFoldDB" id="A0A7W7RWX5"/>
<reference evidence="3 4" key="1">
    <citation type="submission" date="2020-08" db="EMBL/GenBank/DDBJ databases">
        <title>Sequencing the genomes of 1000 actinobacteria strains.</title>
        <authorList>
            <person name="Klenk H.-P."/>
        </authorList>
    </citation>
    <scope>NUCLEOTIDE SEQUENCE [LARGE SCALE GENOMIC DNA]</scope>
    <source>
        <strain evidence="3 4">DSM 43023</strain>
    </source>
</reference>
<dbReference type="PANTHER" id="PTHR10948:SF23">
    <property type="entry name" value="TRANSPOSASE INSI FOR INSERTION SEQUENCE ELEMENT IS30A-RELATED"/>
    <property type="match status" value="1"/>
</dbReference>
<evidence type="ECO:0000313" key="3">
    <source>
        <dbReference type="EMBL" id="MBB4939427.1"/>
    </source>
</evidence>
<dbReference type="Pfam" id="PF13936">
    <property type="entry name" value="HTH_38"/>
    <property type="match status" value="1"/>
</dbReference>